<dbReference type="HOGENOM" id="CLU_2505147_0_0_3"/>
<dbReference type="RefSeq" id="WP_012168526.1">
    <property type="nucleotide sequence ID" value="NC_009933.1"/>
</dbReference>
<organism evidence="1 2">
    <name type="scientific">Acaryochloris marina (strain MBIC 11017)</name>
    <dbReference type="NCBI Taxonomy" id="329726"/>
    <lineage>
        <taxon>Bacteria</taxon>
        <taxon>Bacillati</taxon>
        <taxon>Cyanobacteriota</taxon>
        <taxon>Cyanophyceae</taxon>
        <taxon>Acaryochloridales</taxon>
        <taxon>Acaryochloridaceae</taxon>
        <taxon>Acaryochloris</taxon>
    </lineage>
</organism>
<keyword evidence="1" id="KW-0614">Plasmid</keyword>
<keyword evidence="2" id="KW-1185">Reference proteome</keyword>
<sequence length="85" mass="10240">MNCTQMLTEYLLHQFPWWRGSQLRYEPASKTVYVYCKYMRYLEILLHEVETISRLDIGVERFIVTVPHEMDMVVKCQPNSQPEIL</sequence>
<reference evidence="1 2" key="1">
    <citation type="journal article" date="2008" name="Proc. Natl. Acad. Sci. U.S.A.">
        <title>Niche adaptation and genome expansion in the chlorophyll d-producing cyanobacterium Acaryochloris marina.</title>
        <authorList>
            <person name="Swingley W.D."/>
            <person name="Chen M."/>
            <person name="Cheung P.C."/>
            <person name="Conrad A.L."/>
            <person name="Dejesa L.C."/>
            <person name="Hao J."/>
            <person name="Honchak B.M."/>
            <person name="Karbach L.E."/>
            <person name="Kurdoglu A."/>
            <person name="Lahiri S."/>
            <person name="Mastrian S.D."/>
            <person name="Miyashita H."/>
            <person name="Page L."/>
            <person name="Ramakrishna P."/>
            <person name="Satoh S."/>
            <person name="Sattley W.M."/>
            <person name="Shimada Y."/>
            <person name="Taylor H.L."/>
            <person name="Tomo T."/>
            <person name="Tsuchiya T."/>
            <person name="Wang Z.T."/>
            <person name="Raymond J."/>
            <person name="Mimuro M."/>
            <person name="Blankenship R.E."/>
            <person name="Touchman J.W."/>
        </authorList>
    </citation>
    <scope>NUCLEOTIDE SEQUENCE [LARGE SCALE GENOMIC DNA]</scope>
    <source>
        <strain evidence="2">MBIC 11017</strain>
        <plasmid evidence="2">Plasmid pREB8</plasmid>
    </source>
</reference>
<protein>
    <submittedName>
        <fullName evidence="1">Uncharacterized protein</fullName>
    </submittedName>
</protein>
<dbReference type="KEGG" id="amr:AM1_H0117"/>
<accession>A8ZR31</accession>
<evidence type="ECO:0000313" key="2">
    <source>
        <dbReference type="Proteomes" id="UP000000268"/>
    </source>
</evidence>
<geneLocation type="plasmid" evidence="1 2">
    <name>pREB8</name>
</geneLocation>
<proteinExistence type="predicted"/>
<dbReference type="OrthoDB" id="514484at2"/>
<gene>
    <name evidence="1" type="ordered locus">AM1_H0117</name>
</gene>
<name>A8ZR31_ACAM1</name>
<evidence type="ECO:0000313" key="1">
    <source>
        <dbReference type="EMBL" id="ABW33467.1"/>
    </source>
</evidence>
<dbReference type="EMBL" id="CP000845">
    <property type="protein sequence ID" value="ABW33467.1"/>
    <property type="molecule type" value="Genomic_DNA"/>
</dbReference>
<dbReference type="AlphaFoldDB" id="A8ZR31"/>
<dbReference type="Proteomes" id="UP000000268">
    <property type="component" value="Plasmid pREB8"/>
</dbReference>